<dbReference type="InterPro" id="IPR049453">
    <property type="entry name" value="Memb_transporter_dom"/>
</dbReference>
<sequence>MKITFPKIGLRTIKTAIAVFSCLLFFPNEPFFACLTTVFCVQDTVTNSVTIAINRGLGTILGAVIGLLFLIVCRFFTYNINVFIISKFLVYITISIGIIVVIYICNLIKKPGAINISCIAFLAVTTVHAFGNPIYYATNRIIETLFGILVGLLVNKFILPPKEKIHTEK</sequence>
<organism evidence="7">
    <name type="scientific">Clostridium tertium</name>
    <dbReference type="NCBI Taxonomy" id="1559"/>
    <lineage>
        <taxon>Bacteria</taxon>
        <taxon>Bacillati</taxon>
        <taxon>Bacillota</taxon>
        <taxon>Clostridia</taxon>
        <taxon>Eubacteriales</taxon>
        <taxon>Clostridiaceae</taxon>
        <taxon>Clostridium</taxon>
    </lineage>
</organism>
<evidence type="ECO:0000313" key="7">
    <source>
        <dbReference type="EMBL" id="VYU57241.1"/>
    </source>
</evidence>
<feature type="transmembrane region" description="Helical" evidence="5">
    <location>
        <begin position="88"/>
        <end position="108"/>
    </location>
</feature>
<feature type="transmembrane region" description="Helical" evidence="5">
    <location>
        <begin position="114"/>
        <end position="134"/>
    </location>
</feature>
<dbReference type="RefSeq" id="WP_156627354.1">
    <property type="nucleotide sequence ID" value="NZ_CACRTO010000042.1"/>
</dbReference>
<dbReference type="EMBL" id="CACRTO010000042">
    <property type="protein sequence ID" value="VYU57241.1"/>
    <property type="molecule type" value="Genomic_DNA"/>
</dbReference>
<evidence type="ECO:0000256" key="3">
    <source>
        <dbReference type="ARBA" id="ARBA00022989"/>
    </source>
</evidence>
<dbReference type="GO" id="GO:0016020">
    <property type="term" value="C:membrane"/>
    <property type="evidence" value="ECO:0007669"/>
    <property type="project" value="UniProtKB-SubCell"/>
</dbReference>
<evidence type="ECO:0000259" key="6">
    <source>
        <dbReference type="Pfam" id="PF13515"/>
    </source>
</evidence>
<gene>
    <name evidence="7" type="ORF">CTLFYP3_02916</name>
</gene>
<keyword evidence="3 5" id="KW-1133">Transmembrane helix</keyword>
<proteinExistence type="predicted"/>
<dbReference type="AlphaFoldDB" id="A0A6N3FZ02"/>
<name>A0A6N3FZ02_9CLOT</name>
<feature type="transmembrane region" description="Helical" evidence="5">
    <location>
        <begin position="141"/>
        <end position="159"/>
    </location>
</feature>
<keyword evidence="4 5" id="KW-0472">Membrane</keyword>
<evidence type="ECO:0000256" key="2">
    <source>
        <dbReference type="ARBA" id="ARBA00022692"/>
    </source>
</evidence>
<evidence type="ECO:0000256" key="4">
    <source>
        <dbReference type="ARBA" id="ARBA00023136"/>
    </source>
</evidence>
<reference evidence="7" key="1">
    <citation type="submission" date="2019-11" db="EMBL/GenBank/DDBJ databases">
        <authorList>
            <person name="Feng L."/>
        </authorList>
    </citation>
    <scope>NUCLEOTIDE SEQUENCE</scope>
    <source>
        <strain evidence="7">CTertiumLFYP3</strain>
    </source>
</reference>
<accession>A0A6N3FZ02</accession>
<feature type="transmembrane region" description="Helical" evidence="5">
    <location>
        <begin position="56"/>
        <end position="76"/>
    </location>
</feature>
<evidence type="ECO:0000256" key="5">
    <source>
        <dbReference type="SAM" id="Phobius"/>
    </source>
</evidence>
<dbReference type="Pfam" id="PF13515">
    <property type="entry name" value="FUSC_2"/>
    <property type="match status" value="1"/>
</dbReference>
<comment type="subcellular location">
    <subcellularLocation>
        <location evidence="1">Membrane</location>
        <topology evidence="1">Multi-pass membrane protein</topology>
    </subcellularLocation>
</comment>
<protein>
    <recommendedName>
        <fullName evidence="6">Integral membrane bound transporter domain-containing protein</fullName>
    </recommendedName>
</protein>
<evidence type="ECO:0000256" key="1">
    <source>
        <dbReference type="ARBA" id="ARBA00004141"/>
    </source>
</evidence>
<keyword evidence="2 5" id="KW-0812">Transmembrane</keyword>
<feature type="domain" description="Integral membrane bound transporter" evidence="6">
    <location>
        <begin position="18"/>
        <end position="154"/>
    </location>
</feature>